<keyword evidence="3" id="KW-1185">Reference proteome</keyword>
<feature type="region of interest" description="Disordered" evidence="1">
    <location>
        <begin position="1"/>
        <end position="85"/>
    </location>
</feature>
<accession>A1AZH5</accession>
<dbReference type="KEGG" id="pde:Pden_0557"/>
<feature type="compositionally biased region" description="Basic residues" evidence="1">
    <location>
        <begin position="53"/>
        <end position="69"/>
    </location>
</feature>
<gene>
    <name evidence="2" type="ordered locus">Pden_0557</name>
</gene>
<feature type="compositionally biased region" description="Low complexity" evidence="1">
    <location>
        <begin position="70"/>
        <end position="85"/>
    </location>
</feature>
<sequence length="114" mass="11854">MVARVAALPPGMAAEKTGDAGQGRPLGRGRRDARATAKRPAAVMGRDAGRPVLCRHGRGGTLHGRRGLHGHAAPRLGRAGPRAGQGAAPAVLATIWRRRRSNLAPAGKVWRGPK</sequence>
<reference evidence="3" key="1">
    <citation type="submission" date="2006-12" db="EMBL/GenBank/DDBJ databases">
        <title>Complete sequence of chromosome 1 of Paracoccus denitrificans PD1222.</title>
        <authorList>
            <person name="Copeland A."/>
            <person name="Lucas S."/>
            <person name="Lapidus A."/>
            <person name="Barry K."/>
            <person name="Detter J.C."/>
            <person name="Glavina del Rio T."/>
            <person name="Hammon N."/>
            <person name="Israni S."/>
            <person name="Dalin E."/>
            <person name="Tice H."/>
            <person name="Pitluck S."/>
            <person name="Munk A.C."/>
            <person name="Brettin T."/>
            <person name="Bruce D."/>
            <person name="Han C."/>
            <person name="Tapia R."/>
            <person name="Gilna P."/>
            <person name="Schmutz J."/>
            <person name="Larimer F."/>
            <person name="Land M."/>
            <person name="Hauser L."/>
            <person name="Kyrpides N."/>
            <person name="Lykidis A."/>
            <person name="Spiro S."/>
            <person name="Richardson D.J."/>
            <person name="Moir J.W.B."/>
            <person name="Ferguson S.J."/>
            <person name="van Spanning R.J.M."/>
            <person name="Richardson P."/>
        </authorList>
    </citation>
    <scope>NUCLEOTIDE SEQUENCE [LARGE SCALE GENOMIC DNA]</scope>
    <source>
        <strain evidence="3">Pd 1222</strain>
    </source>
</reference>
<organism evidence="2 3">
    <name type="scientific">Paracoccus denitrificans (strain Pd 1222)</name>
    <dbReference type="NCBI Taxonomy" id="318586"/>
    <lineage>
        <taxon>Bacteria</taxon>
        <taxon>Pseudomonadati</taxon>
        <taxon>Pseudomonadota</taxon>
        <taxon>Alphaproteobacteria</taxon>
        <taxon>Rhodobacterales</taxon>
        <taxon>Paracoccaceae</taxon>
        <taxon>Paracoccus</taxon>
    </lineage>
</organism>
<dbReference type="STRING" id="318586.Pden_0557"/>
<dbReference type="HOGENOM" id="CLU_2118707_0_0_5"/>
<dbReference type="AlphaFoldDB" id="A1AZH5"/>
<evidence type="ECO:0000313" key="2">
    <source>
        <dbReference type="EMBL" id="ABL68669.1"/>
    </source>
</evidence>
<evidence type="ECO:0000256" key="1">
    <source>
        <dbReference type="SAM" id="MobiDB-lite"/>
    </source>
</evidence>
<proteinExistence type="predicted"/>
<dbReference type="EnsemblBacteria" id="ABL68669">
    <property type="protein sequence ID" value="ABL68669"/>
    <property type="gene ID" value="Pden_0557"/>
</dbReference>
<protein>
    <submittedName>
        <fullName evidence="2">Uncharacterized protein</fullName>
    </submittedName>
</protein>
<evidence type="ECO:0000313" key="3">
    <source>
        <dbReference type="Proteomes" id="UP000000361"/>
    </source>
</evidence>
<name>A1AZH5_PARDP</name>
<dbReference type="Proteomes" id="UP000000361">
    <property type="component" value="Chromosome 1"/>
</dbReference>
<dbReference type="EMBL" id="CP000489">
    <property type="protein sequence ID" value="ABL68669.1"/>
    <property type="molecule type" value="Genomic_DNA"/>
</dbReference>